<dbReference type="EMBL" id="QXFV01001938">
    <property type="protein sequence ID" value="KAE8995599.1"/>
    <property type="molecule type" value="Genomic_DNA"/>
</dbReference>
<dbReference type="Proteomes" id="UP000429607">
    <property type="component" value="Unassembled WGS sequence"/>
</dbReference>
<keyword evidence="1" id="KW-0732">Signal</keyword>
<organism evidence="2 3">
    <name type="scientific">Phytophthora rubi</name>
    <dbReference type="NCBI Taxonomy" id="129364"/>
    <lineage>
        <taxon>Eukaryota</taxon>
        <taxon>Sar</taxon>
        <taxon>Stramenopiles</taxon>
        <taxon>Oomycota</taxon>
        <taxon>Peronosporomycetes</taxon>
        <taxon>Peronosporales</taxon>
        <taxon>Peronosporaceae</taxon>
        <taxon>Phytophthora</taxon>
    </lineage>
</organism>
<evidence type="ECO:0008006" key="4">
    <source>
        <dbReference type="Google" id="ProtNLM"/>
    </source>
</evidence>
<evidence type="ECO:0000256" key="1">
    <source>
        <dbReference type="SAM" id="SignalP"/>
    </source>
</evidence>
<protein>
    <recommendedName>
        <fullName evidence="4">RxLR effector protein</fullName>
    </recommendedName>
</protein>
<accession>A0A6A3JKS5</accession>
<comment type="caution">
    <text evidence="2">The sequence shown here is derived from an EMBL/GenBank/DDBJ whole genome shotgun (WGS) entry which is preliminary data.</text>
</comment>
<proteinExistence type="predicted"/>
<reference evidence="2 3" key="1">
    <citation type="submission" date="2018-09" db="EMBL/GenBank/DDBJ databases">
        <title>Genomic investigation of the strawberry pathogen Phytophthora fragariae indicates pathogenicity is determined by transcriptional variation in three key races.</title>
        <authorList>
            <person name="Adams T.M."/>
            <person name="Armitage A.D."/>
            <person name="Sobczyk M.K."/>
            <person name="Bates H.J."/>
            <person name="Dunwell J.M."/>
            <person name="Nellist C.F."/>
            <person name="Harrison R.J."/>
        </authorList>
    </citation>
    <scope>NUCLEOTIDE SEQUENCE [LARGE SCALE GENOMIC DNA]</scope>
    <source>
        <strain evidence="2 3">SCRP249</strain>
    </source>
</reference>
<evidence type="ECO:0000313" key="3">
    <source>
        <dbReference type="Proteomes" id="UP000429607"/>
    </source>
</evidence>
<feature type="signal peptide" evidence="1">
    <location>
        <begin position="1"/>
        <end position="26"/>
    </location>
</feature>
<dbReference type="AlphaFoldDB" id="A0A6A3JKS5"/>
<feature type="chain" id="PRO_5025444878" description="RxLR effector protein" evidence="1">
    <location>
        <begin position="27"/>
        <end position="101"/>
    </location>
</feature>
<evidence type="ECO:0000313" key="2">
    <source>
        <dbReference type="EMBL" id="KAE8995599.1"/>
    </source>
</evidence>
<sequence length="101" mass="11010">MLKSWMSAVCYTALSFAVFSNGFAAADEWDARVDEIMANFTNVDLVGQMTQIAAYGLINSTYQLDEAAVRKYAKLHVGSYLSPPMSALGETDGKWGSGCPW</sequence>
<name>A0A6A3JKS5_9STRA</name>
<gene>
    <name evidence="2" type="ORF">PR001_g20084</name>
</gene>